<dbReference type="Proteomes" id="UP001590951">
    <property type="component" value="Unassembled WGS sequence"/>
</dbReference>
<reference evidence="2 3" key="1">
    <citation type="submission" date="2024-09" db="EMBL/GenBank/DDBJ databases">
        <title>Rethinking Asexuality: The Enigmatic Case of Functional Sexual Genes in Lepraria (Stereocaulaceae).</title>
        <authorList>
            <person name="Doellman M."/>
            <person name="Sun Y."/>
            <person name="Barcenas-Pena A."/>
            <person name="Lumbsch H.T."/>
            <person name="Grewe F."/>
        </authorList>
    </citation>
    <scope>NUCLEOTIDE SEQUENCE [LARGE SCALE GENOMIC DNA]</scope>
    <source>
        <strain evidence="2 3">Grewe 0041</strain>
    </source>
</reference>
<dbReference type="EMBL" id="JBHFEH010000013">
    <property type="protein sequence ID" value="KAL2055033.1"/>
    <property type="molecule type" value="Genomic_DNA"/>
</dbReference>
<organism evidence="2 3">
    <name type="scientific">Lepraria finkii</name>
    <dbReference type="NCBI Taxonomy" id="1340010"/>
    <lineage>
        <taxon>Eukaryota</taxon>
        <taxon>Fungi</taxon>
        <taxon>Dikarya</taxon>
        <taxon>Ascomycota</taxon>
        <taxon>Pezizomycotina</taxon>
        <taxon>Lecanoromycetes</taxon>
        <taxon>OSLEUM clade</taxon>
        <taxon>Lecanoromycetidae</taxon>
        <taxon>Lecanorales</taxon>
        <taxon>Lecanorineae</taxon>
        <taxon>Stereocaulaceae</taxon>
        <taxon>Lepraria</taxon>
    </lineage>
</organism>
<sequence>MSGRKPVKVTGSRLNEDYIDEDPKAENDQVGQKHRTGLTDFKQSGSGKSDQQTASDEEEELLLAYQDRKKLLEVITDSPGSFSGKRRGRRAGGADGLLAGVIGWDYLLGESFGADHVSVGVEGMCLTPDCKGGTGEPVGMDDVFFCRCPFFGLAWRLVRLVLINVQWPS</sequence>
<feature type="region of interest" description="Disordered" evidence="1">
    <location>
        <begin position="1"/>
        <end position="57"/>
    </location>
</feature>
<protein>
    <submittedName>
        <fullName evidence="2">Uncharacterized protein</fullName>
    </submittedName>
</protein>
<keyword evidence="3" id="KW-1185">Reference proteome</keyword>
<proteinExistence type="predicted"/>
<evidence type="ECO:0000313" key="3">
    <source>
        <dbReference type="Proteomes" id="UP001590951"/>
    </source>
</evidence>
<evidence type="ECO:0000256" key="1">
    <source>
        <dbReference type="SAM" id="MobiDB-lite"/>
    </source>
</evidence>
<comment type="caution">
    <text evidence="2">The sequence shown here is derived from an EMBL/GenBank/DDBJ whole genome shotgun (WGS) entry which is preliminary data.</text>
</comment>
<evidence type="ECO:0000313" key="2">
    <source>
        <dbReference type="EMBL" id="KAL2055033.1"/>
    </source>
</evidence>
<feature type="compositionally biased region" description="Polar residues" evidence="1">
    <location>
        <begin position="41"/>
        <end position="54"/>
    </location>
</feature>
<accession>A0ABR4BAZ2</accession>
<name>A0ABR4BAZ2_9LECA</name>
<gene>
    <name evidence="2" type="ORF">ABVK25_004855</name>
</gene>